<comment type="caution">
    <text evidence="1">The sequence shown here is derived from an EMBL/GenBank/DDBJ whole genome shotgun (WGS) entry which is preliminary data.</text>
</comment>
<dbReference type="Pfam" id="PF10065">
    <property type="entry name" value="DUF2303"/>
    <property type="match status" value="1"/>
</dbReference>
<dbReference type="InterPro" id="IPR019276">
    <property type="entry name" value="DUF2303"/>
</dbReference>
<evidence type="ECO:0000313" key="1">
    <source>
        <dbReference type="EMBL" id="NED96470.1"/>
    </source>
</evidence>
<accession>A0A6N9YNG2</accession>
<dbReference type="AlphaFoldDB" id="A0A6N9YNG2"/>
<sequence>MTYPHTLDARTEADAVAGLARQVAHGDEIDPGEVRVAFGSDNQFHLVDAEKHGTVPRRSRGTVVLHDVASFTRYLDEMAGSDIDDVIRVYADSQTQKIVAVIGDDTAGTPSWRDYRAELRLRETEPWKRWTSNSGKLMPQVAFAEHIKDSLADLIEPSGAAMYDVAESLEVSKSGEFKSAQRLHSGEITFTYAETHQARAGHAGELEVPRNFTLSLVPWHGLDPSPVFAELRYRIDGGLLIGYKLLELDRVIETAFAMITDQITCEGHNVYAGVAPAALA</sequence>
<dbReference type="Proteomes" id="UP000469185">
    <property type="component" value="Unassembled WGS sequence"/>
</dbReference>
<organism evidence="1 2">
    <name type="scientific">Phytoactinopolyspora alkaliphila</name>
    <dbReference type="NCBI Taxonomy" id="1783498"/>
    <lineage>
        <taxon>Bacteria</taxon>
        <taxon>Bacillati</taxon>
        <taxon>Actinomycetota</taxon>
        <taxon>Actinomycetes</taxon>
        <taxon>Jiangellales</taxon>
        <taxon>Jiangellaceae</taxon>
        <taxon>Phytoactinopolyspora</taxon>
    </lineage>
</organism>
<protein>
    <submittedName>
        <fullName evidence="1">DUF2303 family protein</fullName>
    </submittedName>
</protein>
<reference evidence="1 2" key="1">
    <citation type="submission" date="2020-02" db="EMBL/GenBank/DDBJ databases">
        <authorList>
            <person name="Li X.-J."/>
            <person name="Feng X.-M."/>
        </authorList>
    </citation>
    <scope>NUCLEOTIDE SEQUENCE [LARGE SCALE GENOMIC DNA]</scope>
    <source>
        <strain evidence="1 2">CGMCC 4.7225</strain>
    </source>
</reference>
<dbReference type="EMBL" id="JAAGOB010000007">
    <property type="protein sequence ID" value="NED96470.1"/>
    <property type="molecule type" value="Genomic_DNA"/>
</dbReference>
<evidence type="ECO:0000313" key="2">
    <source>
        <dbReference type="Proteomes" id="UP000469185"/>
    </source>
</evidence>
<name>A0A6N9YNG2_9ACTN</name>
<dbReference type="RefSeq" id="WP_163819257.1">
    <property type="nucleotide sequence ID" value="NZ_JAAGOB010000007.1"/>
</dbReference>
<gene>
    <name evidence="1" type="ORF">G1H11_14260</name>
</gene>
<proteinExistence type="predicted"/>
<keyword evidence="2" id="KW-1185">Reference proteome</keyword>